<dbReference type="RefSeq" id="WP_021011119.1">
    <property type="nucleotide sequence ID" value="NZ_ASHR01000030.1"/>
</dbReference>
<keyword evidence="2" id="KW-0547">Nucleotide-binding</keyword>
<dbReference type="SUPFAM" id="SSF160246">
    <property type="entry name" value="EspE N-terminal domain-like"/>
    <property type="match status" value="1"/>
</dbReference>
<evidence type="ECO:0000313" key="5">
    <source>
        <dbReference type="EMBL" id="ERG63665.1"/>
    </source>
</evidence>
<comment type="similarity">
    <text evidence="1">Belongs to the GSP E family.</text>
</comment>
<evidence type="ECO:0000256" key="1">
    <source>
        <dbReference type="ARBA" id="ARBA00006611"/>
    </source>
</evidence>
<feature type="domain" description="Bacterial type II secretion system protein E" evidence="4">
    <location>
        <begin position="377"/>
        <end position="391"/>
    </location>
</feature>
<evidence type="ECO:0000259" key="4">
    <source>
        <dbReference type="PROSITE" id="PS00662"/>
    </source>
</evidence>
<evidence type="ECO:0000256" key="2">
    <source>
        <dbReference type="ARBA" id="ARBA00022741"/>
    </source>
</evidence>
<dbReference type="AlphaFoldDB" id="U1MSN6"/>
<dbReference type="Gene3D" id="3.30.450.90">
    <property type="match status" value="1"/>
</dbReference>
<dbReference type="InterPro" id="IPR007831">
    <property type="entry name" value="T2SS_GspE_N"/>
</dbReference>
<dbReference type="CDD" id="cd01129">
    <property type="entry name" value="PulE-GspE-like"/>
    <property type="match status" value="1"/>
</dbReference>
<dbReference type="Gene3D" id="3.30.300.160">
    <property type="entry name" value="Type II secretion system, protein E, N-terminal domain"/>
    <property type="match status" value="1"/>
</dbReference>
<dbReference type="PANTHER" id="PTHR30258:SF1">
    <property type="entry name" value="PROTEIN TRANSPORT PROTEIN HOFB HOMOLOG"/>
    <property type="match status" value="1"/>
</dbReference>
<keyword evidence="3" id="KW-0067">ATP-binding</keyword>
<dbReference type="GO" id="GO:0016887">
    <property type="term" value="F:ATP hydrolysis activity"/>
    <property type="evidence" value="ECO:0007669"/>
    <property type="project" value="TreeGrafter"/>
</dbReference>
<dbReference type="InterPro" id="IPR003593">
    <property type="entry name" value="AAA+_ATPase"/>
</dbReference>
<dbReference type="Pfam" id="PF00437">
    <property type="entry name" value="T2SSE"/>
    <property type="match status" value="1"/>
</dbReference>
<dbReference type="PANTHER" id="PTHR30258">
    <property type="entry name" value="TYPE II SECRETION SYSTEM PROTEIN GSPE-RELATED"/>
    <property type="match status" value="1"/>
</dbReference>
<evidence type="ECO:0000313" key="6">
    <source>
        <dbReference type="Proteomes" id="UP000016462"/>
    </source>
</evidence>
<dbReference type="InterPro" id="IPR037257">
    <property type="entry name" value="T2SS_E_N_sf"/>
</dbReference>
<dbReference type="InterPro" id="IPR027417">
    <property type="entry name" value="P-loop_NTPase"/>
</dbReference>
<sequence length="556" mass="60367">MASLTYLLARRGELSIARRDQLLAAGLDDEGAIRALVEDGTITGAQAARVRAEQAGLPFVVVSELNVDRVAVSRVPSAIARRHILLPVAHEEGRLVVAMTDPADVLAIDDVRQASGLAVEPVVAERGDLLAAIDRFHRADSELSDITSTIQEEQEQAAAADPFGFGMADAADEDAPIVRFVNLLVNQAVQDRASDIHIEPGESSVRVRFRVDGVLHEMQSAPKTMQQGIISRLKIMSDIDIAERRRPQDGRMSVMHGGRKVDLRVATLPTVWGEKVVMRILDTGGTQLQLSDLGLLPHNFERYQASYKKPYGMILVTGPTGSGKSTTLYTTLNAVARTEVNVITVEDPVEYRMPGVNQVQVHAKAGLTFAAALRSILRSDPDVVLIGEIRDHETAQIAIEASLTGHLVLSTLHTNDAPSAVTRLTEMGIEPFLVGSALDCVVAQRLARRLCDRCKEPDLRGAEQFAAMGFEVTGQLGVHRAVGCTHCSGTGYRGRIAIHEVMTVSEEIERLTVERASTSEVARVASQQGMRSLRQDAWEKATLGLTTVEEVQRVIV</sequence>
<dbReference type="GO" id="GO:0005886">
    <property type="term" value="C:plasma membrane"/>
    <property type="evidence" value="ECO:0007669"/>
    <property type="project" value="TreeGrafter"/>
</dbReference>
<protein>
    <recommendedName>
        <fullName evidence="4">Bacterial type II secretion system protein E domain-containing protein</fullName>
    </recommendedName>
</protein>
<proteinExistence type="inferred from homology"/>
<evidence type="ECO:0000256" key="3">
    <source>
        <dbReference type="ARBA" id="ARBA00022840"/>
    </source>
</evidence>
<dbReference type="Gene3D" id="3.40.50.300">
    <property type="entry name" value="P-loop containing nucleotide triphosphate hydrolases"/>
    <property type="match status" value="1"/>
</dbReference>
<reference evidence="5 6" key="1">
    <citation type="journal article" date="2013" name="Genome Announc.">
        <title>First draft genome sequence from a member of the genus agrococcus, isolated from modern microbialites.</title>
        <authorList>
            <person name="White R.A.III."/>
            <person name="Grassa C.J."/>
            <person name="Suttle C.A."/>
        </authorList>
    </citation>
    <scope>NUCLEOTIDE SEQUENCE [LARGE SCALE GENOMIC DNA]</scope>
    <source>
        <strain evidence="5 6">RW1</strain>
    </source>
</reference>
<dbReference type="SMART" id="SM00382">
    <property type="entry name" value="AAA"/>
    <property type="match status" value="1"/>
</dbReference>
<dbReference type="EMBL" id="ASHR01000030">
    <property type="protein sequence ID" value="ERG63665.1"/>
    <property type="molecule type" value="Genomic_DNA"/>
</dbReference>
<dbReference type="InterPro" id="IPR001482">
    <property type="entry name" value="T2SS/T4SS_dom"/>
</dbReference>
<keyword evidence="6" id="KW-1185">Reference proteome</keyword>
<dbReference type="Proteomes" id="UP000016462">
    <property type="component" value="Unassembled WGS sequence"/>
</dbReference>
<dbReference type="GO" id="GO:0005524">
    <property type="term" value="F:ATP binding"/>
    <property type="evidence" value="ECO:0007669"/>
    <property type="project" value="UniProtKB-KW"/>
</dbReference>
<comment type="caution">
    <text evidence="5">The sequence shown here is derived from an EMBL/GenBank/DDBJ whole genome shotgun (WGS) entry which is preliminary data.</text>
</comment>
<dbReference type="FunFam" id="3.40.50.300:FF:000398">
    <property type="entry name" value="Type IV pilus assembly ATPase PilB"/>
    <property type="match status" value="1"/>
</dbReference>
<accession>U1MSN6</accession>
<name>U1MSN6_9MICO</name>
<dbReference type="SUPFAM" id="SSF52540">
    <property type="entry name" value="P-loop containing nucleoside triphosphate hydrolases"/>
    <property type="match status" value="1"/>
</dbReference>
<organism evidence="5 6">
    <name type="scientific">Agrococcus pavilionensis RW1</name>
    <dbReference type="NCBI Taxonomy" id="1330458"/>
    <lineage>
        <taxon>Bacteria</taxon>
        <taxon>Bacillati</taxon>
        <taxon>Actinomycetota</taxon>
        <taxon>Actinomycetes</taxon>
        <taxon>Micrococcales</taxon>
        <taxon>Microbacteriaceae</taxon>
        <taxon>Agrococcus</taxon>
    </lineage>
</organism>
<dbReference type="PROSITE" id="PS00662">
    <property type="entry name" value="T2SP_E"/>
    <property type="match status" value="1"/>
</dbReference>
<dbReference type="FunFam" id="3.30.450.90:FF:000001">
    <property type="entry name" value="Type II secretion system ATPase GspE"/>
    <property type="match status" value="1"/>
</dbReference>
<dbReference type="OrthoDB" id="9805147at2"/>
<gene>
    <name evidence="5" type="ORF">L332_04250</name>
</gene>
<dbReference type="Pfam" id="PF05157">
    <property type="entry name" value="MshEN"/>
    <property type="match status" value="1"/>
</dbReference>